<name>A0A5B7IZV1_PORTR</name>
<sequence>MRTIVNTARYWRLCVVSRLPRTTPGSMGELSEQISDKSGIPEPRAEGASVHGLDYGSQRAL</sequence>
<evidence type="ECO:0000256" key="1">
    <source>
        <dbReference type="SAM" id="MobiDB-lite"/>
    </source>
</evidence>
<feature type="region of interest" description="Disordered" evidence="1">
    <location>
        <begin position="20"/>
        <end position="61"/>
    </location>
</feature>
<protein>
    <submittedName>
        <fullName evidence="2">Uncharacterized protein</fullName>
    </submittedName>
</protein>
<dbReference type="EMBL" id="VSRR010076505">
    <property type="protein sequence ID" value="MPC88065.1"/>
    <property type="molecule type" value="Genomic_DNA"/>
</dbReference>
<reference evidence="2 3" key="1">
    <citation type="submission" date="2019-05" db="EMBL/GenBank/DDBJ databases">
        <title>Another draft genome of Portunus trituberculatus and its Hox gene families provides insights of decapod evolution.</title>
        <authorList>
            <person name="Jeong J.-H."/>
            <person name="Song I."/>
            <person name="Kim S."/>
            <person name="Choi T."/>
            <person name="Kim D."/>
            <person name="Ryu S."/>
            <person name="Kim W."/>
        </authorList>
    </citation>
    <scope>NUCLEOTIDE SEQUENCE [LARGE SCALE GENOMIC DNA]</scope>
    <source>
        <tissue evidence="2">Muscle</tissue>
    </source>
</reference>
<evidence type="ECO:0000313" key="3">
    <source>
        <dbReference type="Proteomes" id="UP000324222"/>
    </source>
</evidence>
<dbReference type="AlphaFoldDB" id="A0A5B7IZV1"/>
<keyword evidence="3" id="KW-1185">Reference proteome</keyword>
<comment type="caution">
    <text evidence="2">The sequence shown here is derived from an EMBL/GenBank/DDBJ whole genome shotgun (WGS) entry which is preliminary data.</text>
</comment>
<organism evidence="2 3">
    <name type="scientific">Portunus trituberculatus</name>
    <name type="common">Swimming crab</name>
    <name type="synonym">Neptunus trituberculatus</name>
    <dbReference type="NCBI Taxonomy" id="210409"/>
    <lineage>
        <taxon>Eukaryota</taxon>
        <taxon>Metazoa</taxon>
        <taxon>Ecdysozoa</taxon>
        <taxon>Arthropoda</taxon>
        <taxon>Crustacea</taxon>
        <taxon>Multicrustacea</taxon>
        <taxon>Malacostraca</taxon>
        <taxon>Eumalacostraca</taxon>
        <taxon>Eucarida</taxon>
        <taxon>Decapoda</taxon>
        <taxon>Pleocyemata</taxon>
        <taxon>Brachyura</taxon>
        <taxon>Eubrachyura</taxon>
        <taxon>Portunoidea</taxon>
        <taxon>Portunidae</taxon>
        <taxon>Portuninae</taxon>
        <taxon>Portunus</taxon>
    </lineage>
</organism>
<gene>
    <name evidence="2" type="ORF">E2C01_082955</name>
</gene>
<proteinExistence type="predicted"/>
<accession>A0A5B7IZV1</accession>
<evidence type="ECO:0000313" key="2">
    <source>
        <dbReference type="EMBL" id="MPC88065.1"/>
    </source>
</evidence>
<dbReference type="Proteomes" id="UP000324222">
    <property type="component" value="Unassembled WGS sequence"/>
</dbReference>